<dbReference type="EMBL" id="JBHSMR010000014">
    <property type="protein sequence ID" value="MFC5481129.1"/>
    <property type="molecule type" value="Genomic_DNA"/>
</dbReference>
<evidence type="ECO:0000313" key="4">
    <source>
        <dbReference type="Proteomes" id="UP001596101"/>
    </source>
</evidence>
<dbReference type="NCBIfam" id="NF033554">
    <property type="entry name" value="floc_PepA"/>
    <property type="match status" value="1"/>
</dbReference>
<comment type="caution">
    <text evidence="3">The sequence shown here is derived from an EMBL/GenBank/DDBJ whole genome shotgun (WGS) entry which is preliminary data.</text>
</comment>
<sequence>MSILKKLGCAAAIALAAGAAQAEVMNNWTFNPIGGGLETGRNIIEYLDVNGNGFIQLTNTGPTSFSFVEHAVFNIVQADGKGGLSSLFPVAYAGGNITATMEAKGTGNFSGAFQFTSGTIRMYQNPVNDKYAGTDGYYGANLGNLIGEFTILAGGGGRVNANGDPTNNGDVSVFATAAKGALAPGYFYNNKDVDMSQLKNFAFAFTNANTVGSPDKTLVSELVCQYSGYTGAGCLAGATPGTYSNVPGKQFLVSNNGQFKFNEVPEPGSVALFGIALFGLGAMRRRVK</sequence>
<reference evidence="4" key="1">
    <citation type="journal article" date="2019" name="Int. J. Syst. Evol. Microbiol.">
        <title>The Global Catalogue of Microorganisms (GCM) 10K type strain sequencing project: providing services to taxonomists for standard genome sequencing and annotation.</title>
        <authorList>
            <consortium name="The Broad Institute Genomics Platform"/>
            <consortium name="The Broad Institute Genome Sequencing Center for Infectious Disease"/>
            <person name="Wu L."/>
            <person name="Ma J."/>
        </authorList>
    </citation>
    <scope>NUCLEOTIDE SEQUENCE [LARGE SCALE GENOMIC DNA]</scope>
    <source>
        <strain evidence="4">CCUG 43111</strain>
    </source>
</reference>
<dbReference type="NCBIfam" id="TIGR02595">
    <property type="entry name" value="PEP_CTERM"/>
    <property type="match status" value="1"/>
</dbReference>
<keyword evidence="1" id="KW-0732">Signal</keyword>
<name>A0ABW0MSA8_9BURK</name>
<evidence type="ECO:0000313" key="3">
    <source>
        <dbReference type="EMBL" id="MFC5481129.1"/>
    </source>
</evidence>
<dbReference type="RefSeq" id="WP_379761289.1">
    <property type="nucleotide sequence ID" value="NZ_JBHSMR010000014.1"/>
</dbReference>
<accession>A0ABW0MSA8</accession>
<evidence type="ECO:0000256" key="1">
    <source>
        <dbReference type="SAM" id="SignalP"/>
    </source>
</evidence>
<protein>
    <submittedName>
        <fullName evidence="3">Flocculation-associated PEP-CTERM protein PepA</fullName>
    </submittedName>
</protein>
<dbReference type="Pfam" id="PF07589">
    <property type="entry name" value="PEP-CTERM"/>
    <property type="match status" value="1"/>
</dbReference>
<organism evidence="3 4">
    <name type="scientific">Massilia suwonensis</name>
    <dbReference type="NCBI Taxonomy" id="648895"/>
    <lineage>
        <taxon>Bacteria</taxon>
        <taxon>Pseudomonadati</taxon>
        <taxon>Pseudomonadota</taxon>
        <taxon>Betaproteobacteria</taxon>
        <taxon>Burkholderiales</taxon>
        <taxon>Oxalobacteraceae</taxon>
        <taxon>Telluria group</taxon>
        <taxon>Massilia</taxon>
    </lineage>
</organism>
<proteinExistence type="predicted"/>
<gene>
    <name evidence="3" type="primary">pepA</name>
    <name evidence="3" type="ORF">ACFPQ5_23285</name>
</gene>
<feature type="domain" description="Ice-binding protein C-terminal" evidence="2">
    <location>
        <begin position="264"/>
        <end position="285"/>
    </location>
</feature>
<dbReference type="Proteomes" id="UP001596101">
    <property type="component" value="Unassembled WGS sequence"/>
</dbReference>
<feature type="chain" id="PRO_5047264797" evidence="1">
    <location>
        <begin position="23"/>
        <end position="288"/>
    </location>
</feature>
<keyword evidence="4" id="KW-1185">Reference proteome</keyword>
<feature type="signal peptide" evidence="1">
    <location>
        <begin position="1"/>
        <end position="22"/>
    </location>
</feature>
<evidence type="ECO:0000259" key="2">
    <source>
        <dbReference type="Pfam" id="PF07589"/>
    </source>
</evidence>
<dbReference type="InterPro" id="IPR013424">
    <property type="entry name" value="Ice-binding_C"/>
</dbReference>